<comment type="caution">
    <text evidence="1">The sequence shown here is derived from an EMBL/GenBank/DDBJ whole genome shotgun (WGS) entry which is preliminary data.</text>
</comment>
<dbReference type="Proteomes" id="UP000471521">
    <property type="component" value="Unassembled WGS sequence"/>
</dbReference>
<name>A0A6B0SIZ7_9EURY</name>
<accession>A0A6B0SIZ7</accession>
<dbReference type="AlphaFoldDB" id="A0A6B0SIZ7"/>
<organism evidence="1 2">
    <name type="scientific">Halobacterium bonnevillei</name>
    <dbReference type="NCBI Taxonomy" id="2692200"/>
    <lineage>
        <taxon>Archaea</taxon>
        <taxon>Methanobacteriati</taxon>
        <taxon>Methanobacteriota</taxon>
        <taxon>Stenosarchaea group</taxon>
        <taxon>Halobacteria</taxon>
        <taxon>Halobacteriales</taxon>
        <taxon>Halobacteriaceae</taxon>
        <taxon>Halobacterium</taxon>
    </lineage>
</organism>
<keyword evidence="2" id="KW-1185">Reference proteome</keyword>
<sequence>MTGRDLVDRVDGIVHEDTQVHEYGLDLTVADVSEVENPGRVDFGGGELETADLRPVATSPRNPDDDYEWWTLDAGTYLVAYNESLTPGAPLRVQTRRELRERGAYHPSVATTELGPMPLTVAEGGVKLKENARISTLLER</sequence>
<dbReference type="OrthoDB" id="192116at2157"/>
<proteinExistence type="predicted"/>
<evidence type="ECO:0000313" key="1">
    <source>
        <dbReference type="EMBL" id="MXR21774.1"/>
    </source>
</evidence>
<evidence type="ECO:0000313" key="2">
    <source>
        <dbReference type="Proteomes" id="UP000471521"/>
    </source>
</evidence>
<protein>
    <submittedName>
        <fullName evidence="1">dCTP deaminase</fullName>
    </submittedName>
</protein>
<dbReference type="RefSeq" id="WP_159527215.1">
    <property type="nucleotide sequence ID" value="NZ_WUUU01000150.1"/>
</dbReference>
<dbReference type="EMBL" id="WUUU01000150">
    <property type="protein sequence ID" value="MXR21774.1"/>
    <property type="molecule type" value="Genomic_DNA"/>
</dbReference>
<gene>
    <name evidence="1" type="ORF">GRX66_14590</name>
</gene>
<reference evidence="1 2" key="1">
    <citation type="submission" date="2019-12" db="EMBL/GenBank/DDBJ databases">
        <title>Isolation and characterization of three novel carbon monoxide-oxidizing members of Halobacteria from salione crusts and soils.</title>
        <authorList>
            <person name="Myers M.R."/>
            <person name="King G.M."/>
        </authorList>
    </citation>
    <scope>NUCLEOTIDE SEQUENCE [LARGE SCALE GENOMIC DNA]</scope>
    <source>
        <strain evidence="1 2">PCN9</strain>
    </source>
</reference>